<dbReference type="EC" id="2.7.1.148" evidence="2 9"/>
<evidence type="ECO:0000256" key="5">
    <source>
        <dbReference type="ARBA" id="ARBA00022741"/>
    </source>
</evidence>
<dbReference type="HAMAP" id="MF_00061">
    <property type="entry name" value="IspE"/>
    <property type="match status" value="1"/>
</dbReference>
<feature type="domain" description="GHMP kinase N-terminal" evidence="11">
    <location>
        <begin position="69"/>
        <end position="147"/>
    </location>
</feature>
<evidence type="ECO:0000313" key="14">
    <source>
        <dbReference type="Proteomes" id="UP001634747"/>
    </source>
</evidence>
<gene>
    <name evidence="9" type="primary">ispE</name>
    <name evidence="13" type="ORF">ACK2TP_15615</name>
</gene>
<evidence type="ECO:0000259" key="12">
    <source>
        <dbReference type="Pfam" id="PF08544"/>
    </source>
</evidence>
<keyword evidence="14" id="KW-1185">Reference proteome</keyword>
<comment type="caution">
    <text evidence="13">The sequence shown here is derived from an EMBL/GenBank/DDBJ whole genome shotgun (WGS) entry which is preliminary data.</text>
</comment>
<dbReference type="Pfam" id="PF08544">
    <property type="entry name" value="GHMP_kinases_C"/>
    <property type="match status" value="1"/>
</dbReference>
<evidence type="ECO:0000313" key="13">
    <source>
        <dbReference type="EMBL" id="MFN2977198.1"/>
    </source>
</evidence>
<comment type="function">
    <text evidence="9">Catalyzes the phosphorylation of the position 2 hydroxy group of 4-diphosphocytidyl-2C-methyl-D-erythritol.</text>
</comment>
<evidence type="ECO:0000256" key="6">
    <source>
        <dbReference type="ARBA" id="ARBA00022777"/>
    </source>
</evidence>
<organism evidence="13 14">
    <name type="scientific">Terriglobus aquaticus</name>
    <dbReference type="NCBI Taxonomy" id="940139"/>
    <lineage>
        <taxon>Bacteria</taxon>
        <taxon>Pseudomonadati</taxon>
        <taxon>Acidobacteriota</taxon>
        <taxon>Terriglobia</taxon>
        <taxon>Terriglobales</taxon>
        <taxon>Acidobacteriaceae</taxon>
        <taxon>Terriglobus</taxon>
    </lineage>
</organism>
<dbReference type="InterPro" id="IPR004424">
    <property type="entry name" value="IspE"/>
</dbReference>
<comment type="caution">
    <text evidence="9">Lacks conserved residue(s) required for the propagation of feature annotation.</text>
</comment>
<comment type="similarity">
    <text evidence="1 9">Belongs to the GHMP kinase family. IspE subfamily.</text>
</comment>
<evidence type="ECO:0000256" key="7">
    <source>
        <dbReference type="ARBA" id="ARBA00022840"/>
    </source>
</evidence>
<feature type="domain" description="GHMP kinase C-terminal" evidence="12">
    <location>
        <begin position="266"/>
        <end position="338"/>
    </location>
</feature>
<reference evidence="13 14" key="1">
    <citation type="submission" date="2024-12" db="EMBL/GenBank/DDBJ databases">
        <authorList>
            <person name="Lee Y."/>
        </authorList>
    </citation>
    <scope>NUCLEOTIDE SEQUENCE [LARGE SCALE GENOMIC DNA]</scope>
    <source>
        <strain evidence="13 14">03SUJ4</strain>
    </source>
</reference>
<evidence type="ECO:0000256" key="9">
    <source>
        <dbReference type="HAMAP-Rule" id="MF_00061"/>
    </source>
</evidence>
<dbReference type="EMBL" id="JBJYXY010000001">
    <property type="protein sequence ID" value="MFN2977198.1"/>
    <property type="molecule type" value="Genomic_DNA"/>
</dbReference>
<dbReference type="InterPro" id="IPR013750">
    <property type="entry name" value="GHMP_kinase_C_dom"/>
</dbReference>
<dbReference type="Gene3D" id="3.30.230.10">
    <property type="match status" value="1"/>
</dbReference>
<dbReference type="InterPro" id="IPR020568">
    <property type="entry name" value="Ribosomal_Su5_D2-typ_SF"/>
</dbReference>
<protein>
    <recommendedName>
        <fullName evidence="3 9">4-diphosphocytidyl-2-C-methyl-D-erythritol kinase</fullName>
        <shortName evidence="9">CMK</shortName>
        <ecNumber evidence="2 9">2.7.1.148</ecNumber>
    </recommendedName>
    <alternativeName>
        <fullName evidence="8 9">4-(cytidine-5'-diphospho)-2-C-methyl-D-erythritol kinase</fullName>
    </alternativeName>
</protein>
<dbReference type="InterPro" id="IPR006204">
    <property type="entry name" value="GHMP_kinase_N_dom"/>
</dbReference>
<feature type="active site" evidence="9">
    <location>
        <position position="11"/>
    </location>
</feature>
<sequence>MPPTVVRSYSKINLGLRIGPPRADGFHHLTTLYQTVDLYDLVTVEAAEAAATEITMSASDVRVPCDARNTAHRMVSAALQQLGLAARVHIHLEKRLPPQGGMGAGSANAAAALIGLERQLGVALPGPARLRIAESVGSDVPLFLLGGTVYGHNRGERVVPYPDLPETPCLVVAPRQGSSTPLAFRVWDEQVTRLTPEAAHDRLDELSRVYASVFAPAGQGGPGSLPGDLPSQDTTGALGVSGARSGADAALGQAGDLAGNPLLELVRTGIENDFEEVVFQQHPSLREIKQALVEPTRGETGEPEISGALCAMLSGSGSSIFGLFRTDEQARAAEQRVLALGSGARTFVTRTLGRERYWREMFAG</sequence>
<keyword evidence="5 9" id="KW-0547">Nucleotide-binding</keyword>
<evidence type="ECO:0000256" key="1">
    <source>
        <dbReference type="ARBA" id="ARBA00009684"/>
    </source>
</evidence>
<keyword evidence="6 9" id="KW-0418">Kinase</keyword>
<evidence type="ECO:0000259" key="11">
    <source>
        <dbReference type="Pfam" id="PF00288"/>
    </source>
</evidence>
<dbReference type="Gene3D" id="3.30.70.890">
    <property type="entry name" value="GHMP kinase, C-terminal domain"/>
    <property type="match status" value="1"/>
</dbReference>
<dbReference type="Pfam" id="PF00288">
    <property type="entry name" value="GHMP_kinases_N"/>
    <property type="match status" value="1"/>
</dbReference>
<dbReference type="GO" id="GO:0050515">
    <property type="term" value="F:4-(cytidine 5'-diphospho)-2-C-methyl-D-erythritol kinase activity"/>
    <property type="evidence" value="ECO:0007669"/>
    <property type="project" value="UniProtKB-EC"/>
</dbReference>
<dbReference type="PANTHER" id="PTHR43527">
    <property type="entry name" value="4-DIPHOSPHOCYTIDYL-2-C-METHYL-D-ERYTHRITOL KINASE, CHLOROPLASTIC"/>
    <property type="match status" value="1"/>
</dbReference>
<proteinExistence type="inferred from homology"/>
<dbReference type="Proteomes" id="UP001634747">
    <property type="component" value="Unassembled WGS sequence"/>
</dbReference>
<evidence type="ECO:0000256" key="10">
    <source>
        <dbReference type="SAM" id="MobiDB-lite"/>
    </source>
</evidence>
<name>A0ABW9KPV7_9BACT</name>
<evidence type="ECO:0000256" key="8">
    <source>
        <dbReference type="ARBA" id="ARBA00032554"/>
    </source>
</evidence>
<evidence type="ECO:0000256" key="3">
    <source>
        <dbReference type="ARBA" id="ARBA00017473"/>
    </source>
</evidence>
<dbReference type="SUPFAM" id="SSF55060">
    <property type="entry name" value="GHMP Kinase, C-terminal domain"/>
    <property type="match status" value="1"/>
</dbReference>
<dbReference type="SUPFAM" id="SSF54211">
    <property type="entry name" value="Ribosomal protein S5 domain 2-like"/>
    <property type="match status" value="1"/>
</dbReference>
<feature type="region of interest" description="Disordered" evidence="10">
    <location>
        <begin position="220"/>
        <end position="243"/>
    </location>
</feature>
<evidence type="ECO:0000256" key="4">
    <source>
        <dbReference type="ARBA" id="ARBA00022679"/>
    </source>
</evidence>
<dbReference type="PANTHER" id="PTHR43527:SF2">
    <property type="entry name" value="4-DIPHOSPHOCYTIDYL-2-C-METHYL-D-ERYTHRITOL KINASE, CHLOROPLASTIC"/>
    <property type="match status" value="1"/>
</dbReference>
<evidence type="ECO:0000256" key="2">
    <source>
        <dbReference type="ARBA" id="ARBA00012052"/>
    </source>
</evidence>
<comment type="catalytic activity">
    <reaction evidence="9">
        <text>4-CDP-2-C-methyl-D-erythritol + ATP = 4-CDP-2-C-methyl-D-erythritol 2-phosphate + ADP + H(+)</text>
        <dbReference type="Rhea" id="RHEA:18437"/>
        <dbReference type="ChEBI" id="CHEBI:15378"/>
        <dbReference type="ChEBI" id="CHEBI:30616"/>
        <dbReference type="ChEBI" id="CHEBI:57823"/>
        <dbReference type="ChEBI" id="CHEBI:57919"/>
        <dbReference type="ChEBI" id="CHEBI:456216"/>
        <dbReference type="EC" id="2.7.1.148"/>
    </reaction>
</comment>
<keyword evidence="9" id="KW-0414">Isoprene biosynthesis</keyword>
<dbReference type="InterPro" id="IPR014721">
    <property type="entry name" value="Ribsml_uS5_D2-typ_fold_subgr"/>
</dbReference>
<comment type="pathway">
    <text evidence="9">Isoprenoid biosynthesis; isopentenyl diphosphate biosynthesis via DXP pathway; isopentenyl diphosphate from 1-deoxy-D-xylulose 5-phosphate: step 3/6.</text>
</comment>
<keyword evidence="4 9" id="KW-0808">Transferase</keyword>
<dbReference type="RefSeq" id="WP_263414631.1">
    <property type="nucleotide sequence ID" value="NZ_BAABBH010000001.1"/>
</dbReference>
<feature type="active site" evidence="9">
    <location>
        <position position="139"/>
    </location>
</feature>
<dbReference type="InterPro" id="IPR036554">
    <property type="entry name" value="GHMP_kinase_C_sf"/>
</dbReference>
<accession>A0ABW9KPV7</accession>
<keyword evidence="7 9" id="KW-0067">ATP-binding</keyword>